<dbReference type="InterPro" id="IPR004797">
    <property type="entry name" value="Competence_ComEC/Rec2"/>
</dbReference>
<dbReference type="InterPro" id="IPR036866">
    <property type="entry name" value="RibonucZ/Hydroxyglut_hydro"/>
</dbReference>
<dbReference type="Proteomes" id="UP000192536">
    <property type="component" value="Unassembled WGS sequence"/>
</dbReference>
<dbReference type="PANTHER" id="PTHR30619:SF1">
    <property type="entry name" value="RECOMBINATION PROTEIN 2"/>
    <property type="match status" value="1"/>
</dbReference>
<keyword evidence="2" id="KW-1003">Cell membrane</keyword>
<dbReference type="InterPro" id="IPR025405">
    <property type="entry name" value="DUF4131"/>
</dbReference>
<comment type="caution">
    <text evidence="8">The sequence shown here is derived from an EMBL/GenBank/DDBJ whole genome shotgun (WGS) entry which is preliminary data.</text>
</comment>
<dbReference type="Pfam" id="PF00753">
    <property type="entry name" value="Lactamase_B"/>
    <property type="match status" value="1"/>
</dbReference>
<evidence type="ECO:0000256" key="2">
    <source>
        <dbReference type="ARBA" id="ARBA00022475"/>
    </source>
</evidence>
<accession>A0A1X0WE10</accession>
<organism evidence="8 9">
    <name type="scientific">Rouxiella badensis</name>
    <dbReference type="NCBI Taxonomy" id="1646377"/>
    <lineage>
        <taxon>Bacteria</taxon>
        <taxon>Pseudomonadati</taxon>
        <taxon>Pseudomonadota</taxon>
        <taxon>Gammaproteobacteria</taxon>
        <taxon>Enterobacterales</taxon>
        <taxon>Yersiniaceae</taxon>
        <taxon>Rouxiella</taxon>
    </lineage>
</organism>
<dbReference type="InterPro" id="IPR001279">
    <property type="entry name" value="Metallo-B-lactamas"/>
</dbReference>
<evidence type="ECO:0000256" key="1">
    <source>
        <dbReference type="ARBA" id="ARBA00004651"/>
    </source>
</evidence>
<dbReference type="NCBIfam" id="TIGR00360">
    <property type="entry name" value="ComEC_N-term"/>
    <property type="match status" value="1"/>
</dbReference>
<dbReference type="InterPro" id="IPR052159">
    <property type="entry name" value="Competence_DNA_uptake"/>
</dbReference>
<dbReference type="AlphaFoldDB" id="A0A1X0WE10"/>
<dbReference type="STRING" id="1646377.BS640_13575"/>
<dbReference type="Pfam" id="PF03772">
    <property type="entry name" value="Competence"/>
    <property type="match status" value="1"/>
</dbReference>
<evidence type="ECO:0000313" key="9">
    <source>
        <dbReference type="Proteomes" id="UP000192536"/>
    </source>
</evidence>
<comment type="subcellular location">
    <subcellularLocation>
        <location evidence="1">Cell membrane</location>
        <topology evidence="1">Multi-pass membrane protein</topology>
    </subcellularLocation>
</comment>
<dbReference type="RefSeq" id="WP_084912749.1">
    <property type="nucleotide sequence ID" value="NZ_DAMDNM010000003.1"/>
</dbReference>
<keyword evidence="4 6" id="KW-1133">Transmembrane helix</keyword>
<evidence type="ECO:0000256" key="3">
    <source>
        <dbReference type="ARBA" id="ARBA00022692"/>
    </source>
</evidence>
<feature type="domain" description="Metallo-beta-lactamase" evidence="7">
    <location>
        <begin position="519"/>
        <end position="698"/>
    </location>
</feature>
<evidence type="ECO:0000256" key="4">
    <source>
        <dbReference type="ARBA" id="ARBA00022989"/>
    </source>
</evidence>
<feature type="transmembrane region" description="Helical" evidence="6">
    <location>
        <begin position="329"/>
        <end position="350"/>
    </location>
</feature>
<feature type="transmembrane region" description="Helical" evidence="6">
    <location>
        <begin position="370"/>
        <end position="389"/>
    </location>
</feature>
<dbReference type="NCBIfam" id="NF008580">
    <property type="entry name" value="PRK11539.1"/>
    <property type="match status" value="1"/>
</dbReference>
<keyword evidence="3 6" id="KW-0812">Transmembrane</keyword>
<dbReference type="PANTHER" id="PTHR30619">
    <property type="entry name" value="DNA INTERNALIZATION/COMPETENCE PROTEIN COMEC/REC2"/>
    <property type="match status" value="1"/>
</dbReference>
<evidence type="ECO:0000256" key="5">
    <source>
        <dbReference type="ARBA" id="ARBA00023136"/>
    </source>
</evidence>
<protein>
    <submittedName>
        <fullName evidence="8">ComEC family protein</fullName>
    </submittedName>
</protein>
<dbReference type="EMBL" id="MRWE01000021">
    <property type="protein sequence ID" value="ORJ24981.1"/>
    <property type="molecule type" value="Genomic_DNA"/>
</dbReference>
<dbReference type="CDD" id="cd07731">
    <property type="entry name" value="ComA-like_MBL-fold"/>
    <property type="match status" value="1"/>
</dbReference>
<dbReference type="SMART" id="SM00849">
    <property type="entry name" value="Lactamase_B"/>
    <property type="match status" value="1"/>
</dbReference>
<gene>
    <name evidence="8" type="ORF">BS640_13575</name>
</gene>
<dbReference type="NCBIfam" id="TIGR00361">
    <property type="entry name" value="ComEC_Rec2"/>
    <property type="match status" value="1"/>
</dbReference>
<evidence type="ECO:0000256" key="6">
    <source>
        <dbReference type="SAM" id="Phobius"/>
    </source>
</evidence>
<feature type="transmembrane region" description="Helical" evidence="6">
    <location>
        <begin position="264"/>
        <end position="283"/>
    </location>
</feature>
<proteinExistence type="predicted"/>
<feature type="transmembrane region" description="Helical" evidence="6">
    <location>
        <begin position="457"/>
        <end position="479"/>
    </location>
</feature>
<reference evidence="8 9" key="1">
    <citation type="journal article" date="2017" name="Int. J. Syst. Evol. Microbiol.">
        <title>Rouxiella badensis sp. nov. and Rouxiella silvae sp. nov. isolated from peat bog soil in Germany and emendation of the genus description.</title>
        <authorList>
            <person name="Le Fleche-Mateos A."/>
            <person name="Kugler J.H."/>
            <person name="Hansen S.H."/>
            <person name="Syldatk C."/>
            <person name="Hausmann R."/>
            <person name="Lomprez F."/>
            <person name="Vandenbogaert M."/>
            <person name="Manuguerra J.C."/>
            <person name="Grimont P.A."/>
        </authorList>
    </citation>
    <scope>NUCLEOTIDE SEQUENCE [LARGE SCALE GENOMIC DNA]</scope>
    <source>
        <strain evidence="8 9">DSM 100043</strain>
    </source>
</reference>
<dbReference type="Gene3D" id="3.60.15.10">
    <property type="entry name" value="Ribonuclease Z/Hydroxyacylglutathione hydrolase-like"/>
    <property type="match status" value="1"/>
</dbReference>
<dbReference type="GO" id="GO:0005886">
    <property type="term" value="C:plasma membrane"/>
    <property type="evidence" value="ECO:0007669"/>
    <property type="project" value="UniProtKB-SubCell"/>
</dbReference>
<name>A0A1X0WE10_9GAMM</name>
<dbReference type="Pfam" id="PF13567">
    <property type="entry name" value="DUF4131"/>
    <property type="match status" value="1"/>
</dbReference>
<keyword evidence="9" id="KW-1185">Reference proteome</keyword>
<sequence>MGIINITYTQTALALVAGILPLTVLPILPDSYQCIALFCLACIAGYLPYRSTKLFCIALLGLLWATANGNQILQQTRDFSGGRQQVVARIESPFLQREEKHNVLIALKEVNGVRVFPPLAAKVSSEGFPQGYCAGQRWLLTMSLRPVHSQLNLGGFDGQRWAVANRQTLSGRINSAERITAGCSLRQQIISDVQRQITTLDNMPVLLALAFGERGLISKPLSQLYKVTGTAHLMAISGLHIGVAALIGWLLARATQFLLPLRWIDYRFPLIVSWLAMLFYTWLSGVNPPAMRAALAISLWQLLKLCRLRCTAWQVWSWGVALLMVSDPLSILSDSFWLSCFAVAGLIFWFQWVPLPSRYARHWYWAWVRWGHLQAGMTLLLLPMQIGIFHGLSSASFFANLWAVPIVSLFTVPLVLAALFLTPLPYDIAFPVTQAMWTLADISLDWVEAGLNKAENYWLPLGENVLIFSLTGWLGIIIWRMGWIKTYPMDVIALCGVMLLWRQSSTRENWRVDMLDVGHGLAVLIEKNGRGVLYDTGNRWETGSQAQMQILPYLQWRNIVLDQIIVSHSHMDHNGGTKQVRAAFPSASLRTSFKGNLPCVKGQRWRWQELDFEVLWPPALKDHAGNDDSCVVRVSDNKFSVLLTGDIERAAETVLVKQSRARLQVNLLQVPHHGSNTSSFGPFLRASGAEVAIASASRYNVWRLPAQKIKNRYRENEMIWHDTSRAGQLSAFFFNNYWVIKGLRDQLVPRWYHQWFGVRGDNA</sequence>
<keyword evidence="5 6" id="KW-0472">Membrane</keyword>
<evidence type="ECO:0000313" key="8">
    <source>
        <dbReference type="EMBL" id="ORJ24981.1"/>
    </source>
</evidence>
<dbReference type="InterPro" id="IPR004477">
    <property type="entry name" value="ComEC_N"/>
</dbReference>
<dbReference type="SUPFAM" id="SSF56281">
    <property type="entry name" value="Metallo-hydrolase/oxidoreductase"/>
    <property type="match status" value="1"/>
</dbReference>
<dbReference type="GO" id="GO:0030420">
    <property type="term" value="P:establishment of competence for transformation"/>
    <property type="evidence" value="ECO:0007669"/>
    <property type="project" value="InterPro"/>
</dbReference>
<dbReference type="InterPro" id="IPR035681">
    <property type="entry name" value="ComA-like_MBL"/>
</dbReference>
<feature type="transmembrane region" description="Helical" evidence="6">
    <location>
        <begin position="6"/>
        <end position="25"/>
    </location>
</feature>
<feature type="transmembrane region" description="Helical" evidence="6">
    <location>
        <begin position="401"/>
        <end position="421"/>
    </location>
</feature>
<feature type="transmembrane region" description="Helical" evidence="6">
    <location>
        <begin position="231"/>
        <end position="252"/>
    </location>
</feature>
<feature type="transmembrane region" description="Helical" evidence="6">
    <location>
        <begin position="32"/>
        <end position="49"/>
    </location>
</feature>
<evidence type="ECO:0000259" key="7">
    <source>
        <dbReference type="SMART" id="SM00849"/>
    </source>
</evidence>